<protein>
    <recommendedName>
        <fullName evidence="2">Chalcone isomerase domain-containing protein</fullName>
    </recommendedName>
</protein>
<evidence type="ECO:0000313" key="4">
    <source>
        <dbReference type="Proteomes" id="UP000655550"/>
    </source>
</evidence>
<feature type="domain" description="Chalcone isomerase" evidence="2">
    <location>
        <begin position="69"/>
        <end position="175"/>
    </location>
</feature>
<sequence>MIPIRALLAGCLLLLCWSQSAPLLAAEWKSNLPQARLLGQGSFSWFGLPIYSANLWAVSGEDVFARPFALELTYQRQISRERLVQTSLEEIRRMQGAAVDESRMQRWAQEMHQAFVDVQAGRQITGVYLPGQGARFYVDGELRHSVADEPFARAFFSIWLGPQTRSPALRLALLGQDQ</sequence>
<accession>A0ABQ2AI28</accession>
<evidence type="ECO:0000259" key="2">
    <source>
        <dbReference type="Pfam" id="PF16036"/>
    </source>
</evidence>
<dbReference type="RefSeq" id="WP_371870521.1">
    <property type="nucleotide sequence ID" value="NZ_BMDE01000003.1"/>
</dbReference>
<comment type="caution">
    <text evidence="3">The sequence shown here is derived from an EMBL/GenBank/DDBJ whole genome shotgun (WGS) entry which is preliminary data.</text>
</comment>
<reference evidence="4" key="1">
    <citation type="journal article" date="2019" name="Int. J. Syst. Evol. Microbiol.">
        <title>The Global Catalogue of Microorganisms (GCM) 10K type strain sequencing project: providing services to taxonomists for standard genome sequencing and annotation.</title>
        <authorList>
            <consortium name="The Broad Institute Genomics Platform"/>
            <consortium name="The Broad Institute Genome Sequencing Center for Infectious Disease"/>
            <person name="Wu L."/>
            <person name="Ma J."/>
        </authorList>
    </citation>
    <scope>NUCLEOTIDE SEQUENCE [LARGE SCALE GENOMIC DNA]</scope>
    <source>
        <strain evidence="4">CCM 8778</strain>
    </source>
</reference>
<dbReference type="InterPro" id="IPR016087">
    <property type="entry name" value="Chalcone_isomerase"/>
</dbReference>
<dbReference type="Proteomes" id="UP000655550">
    <property type="component" value="Unassembled WGS sequence"/>
</dbReference>
<proteinExistence type="predicted"/>
<keyword evidence="4" id="KW-1185">Reference proteome</keyword>
<feature type="signal peptide" evidence="1">
    <location>
        <begin position="1"/>
        <end position="25"/>
    </location>
</feature>
<evidence type="ECO:0000313" key="3">
    <source>
        <dbReference type="EMBL" id="GGH91625.1"/>
    </source>
</evidence>
<gene>
    <name evidence="3" type="ORF">GCM10007363_11960</name>
</gene>
<evidence type="ECO:0000256" key="1">
    <source>
        <dbReference type="SAM" id="SignalP"/>
    </source>
</evidence>
<name>A0ABQ2AI28_9PSED</name>
<feature type="chain" id="PRO_5045944208" description="Chalcone isomerase domain-containing protein" evidence="1">
    <location>
        <begin position="26"/>
        <end position="178"/>
    </location>
</feature>
<organism evidence="3 4">
    <name type="scientific">Pseudomonas fluvialis</name>
    <dbReference type="NCBI Taxonomy" id="1793966"/>
    <lineage>
        <taxon>Bacteria</taxon>
        <taxon>Pseudomonadati</taxon>
        <taxon>Pseudomonadota</taxon>
        <taxon>Gammaproteobacteria</taxon>
        <taxon>Pseudomonadales</taxon>
        <taxon>Pseudomonadaceae</taxon>
        <taxon>Pseudomonas</taxon>
    </lineage>
</organism>
<dbReference type="EMBL" id="BMDE01000003">
    <property type="protein sequence ID" value="GGH91625.1"/>
    <property type="molecule type" value="Genomic_DNA"/>
</dbReference>
<keyword evidence="1" id="KW-0732">Signal</keyword>
<dbReference type="Pfam" id="PF16036">
    <property type="entry name" value="Chalcone_3"/>
    <property type="match status" value="1"/>
</dbReference>